<keyword evidence="2" id="KW-1185">Reference proteome</keyword>
<sequence length="127" mass="14115">MRRRRLLAAVAVAASLATAGCSDDSDDELLEPRARVVRSELVREHEGTDDESVAAEGVIERTSDEEITYLEVRVRFFDADDESLDTTIEQVPDVSEGDRWEFAVVFPEVGERAALVADHEAEVVRNP</sequence>
<dbReference type="AlphaFoldDB" id="M0NTY2"/>
<proteinExistence type="predicted"/>
<comment type="caution">
    <text evidence="1">The sequence shown here is derived from an EMBL/GenBank/DDBJ whole genome shotgun (WGS) entry which is preliminary data.</text>
</comment>
<name>M0NTY2_9EURY</name>
<dbReference type="STRING" id="1230456.C468_12187"/>
<protein>
    <submittedName>
        <fullName evidence="1">Uncharacterized protein</fullName>
    </submittedName>
</protein>
<organism evidence="1 2">
    <name type="scientific">Halorubrum kocurii JCM 14978</name>
    <dbReference type="NCBI Taxonomy" id="1230456"/>
    <lineage>
        <taxon>Archaea</taxon>
        <taxon>Methanobacteriati</taxon>
        <taxon>Methanobacteriota</taxon>
        <taxon>Stenosarchaea group</taxon>
        <taxon>Halobacteria</taxon>
        <taxon>Halobacteriales</taxon>
        <taxon>Haloferacaceae</taxon>
        <taxon>Halorubrum</taxon>
    </lineage>
</organism>
<accession>M0NTY2</accession>
<dbReference type="Proteomes" id="UP000011546">
    <property type="component" value="Unassembled WGS sequence"/>
</dbReference>
<gene>
    <name evidence="1" type="ORF">C468_12187</name>
</gene>
<dbReference type="EMBL" id="AOJH01000074">
    <property type="protein sequence ID" value="EMA61226.1"/>
    <property type="molecule type" value="Genomic_DNA"/>
</dbReference>
<dbReference type="PROSITE" id="PS51257">
    <property type="entry name" value="PROKAR_LIPOPROTEIN"/>
    <property type="match status" value="1"/>
</dbReference>
<dbReference type="RefSeq" id="WP_008849118.1">
    <property type="nucleotide sequence ID" value="NZ_AOJH01000074.1"/>
</dbReference>
<dbReference type="OrthoDB" id="308235at2157"/>
<evidence type="ECO:0000313" key="2">
    <source>
        <dbReference type="Proteomes" id="UP000011546"/>
    </source>
</evidence>
<reference evidence="1 2" key="1">
    <citation type="journal article" date="2014" name="PLoS Genet.">
        <title>Phylogenetically driven sequencing of extremely halophilic archaea reveals strategies for static and dynamic osmo-response.</title>
        <authorList>
            <person name="Becker E.A."/>
            <person name="Seitzer P.M."/>
            <person name="Tritt A."/>
            <person name="Larsen D."/>
            <person name="Krusor M."/>
            <person name="Yao A.I."/>
            <person name="Wu D."/>
            <person name="Madern D."/>
            <person name="Eisen J.A."/>
            <person name="Darling A.E."/>
            <person name="Facciotti M.T."/>
        </authorList>
    </citation>
    <scope>NUCLEOTIDE SEQUENCE [LARGE SCALE GENOMIC DNA]</scope>
    <source>
        <strain evidence="1 2">JCM 14978</strain>
    </source>
</reference>
<dbReference type="NCBIfam" id="NF038353">
    <property type="entry name" value="FxLYD_dom"/>
    <property type="match status" value="1"/>
</dbReference>
<dbReference type="PATRIC" id="fig|1230456.3.peg.2421"/>
<evidence type="ECO:0000313" key="1">
    <source>
        <dbReference type="EMBL" id="EMA61226.1"/>
    </source>
</evidence>
<dbReference type="InterPro" id="IPR047676">
    <property type="entry name" value="FxLYD_dom"/>
</dbReference>